<gene>
    <name evidence="10" type="ORF">ACFO4L_07305</name>
</gene>
<evidence type="ECO:0000256" key="1">
    <source>
        <dbReference type="ARBA" id="ARBA00004429"/>
    </source>
</evidence>
<feature type="transmembrane region" description="Helical" evidence="8">
    <location>
        <begin position="100"/>
        <end position="123"/>
    </location>
</feature>
<dbReference type="Pfam" id="PF00528">
    <property type="entry name" value="BPD_transp_1"/>
    <property type="match status" value="1"/>
</dbReference>
<sequence length="263" mass="29128">MNKSRKTLLAALLLLLFVAPVLFLFVRSIAFGWRFPDIVPSAFSMRGWEAVWSDPQLIQALGSTMAIGTAVVLLNYLLALPAAYALSHYEPRGKAVMETIIMLPIFVPVLAVAMGLHLFMIRIGAADSWIGVVLIHMLPTLPYAVRILKSGFDRLQTDWMWQGRTLGMSPVRTFFSLMLPMMLPSLRSCGILVFVISLSQYVLTAIIGGGRVTTLPILYFPFFSSADEAVTAAFTMLFAILPIAFLLLLEAALYAYTKWSKTV</sequence>
<keyword evidence="5 8" id="KW-0812">Transmembrane</keyword>
<dbReference type="EMBL" id="JBHSGK010000005">
    <property type="protein sequence ID" value="MFC4736390.1"/>
    <property type="molecule type" value="Genomic_DNA"/>
</dbReference>
<proteinExistence type="inferred from homology"/>
<organism evidence="10 11">
    <name type="scientific">Bacillus daqingensis</name>
    <dbReference type="NCBI Taxonomy" id="872396"/>
    <lineage>
        <taxon>Bacteria</taxon>
        <taxon>Bacillati</taxon>
        <taxon>Bacillota</taxon>
        <taxon>Bacilli</taxon>
        <taxon>Bacillales</taxon>
        <taxon>Bacillaceae</taxon>
        <taxon>Bacillus</taxon>
    </lineage>
</organism>
<keyword evidence="3" id="KW-1003">Cell membrane</keyword>
<reference evidence="11" key="1">
    <citation type="journal article" date="2019" name="Int. J. Syst. Evol. Microbiol.">
        <title>The Global Catalogue of Microorganisms (GCM) 10K type strain sequencing project: providing services to taxonomists for standard genome sequencing and annotation.</title>
        <authorList>
            <consortium name="The Broad Institute Genomics Platform"/>
            <consortium name="The Broad Institute Genome Sequencing Center for Infectious Disease"/>
            <person name="Wu L."/>
            <person name="Ma J."/>
        </authorList>
    </citation>
    <scope>NUCLEOTIDE SEQUENCE [LARGE SCALE GENOMIC DNA]</scope>
    <source>
        <strain evidence="11">JCM 12165</strain>
    </source>
</reference>
<dbReference type="SUPFAM" id="SSF161098">
    <property type="entry name" value="MetI-like"/>
    <property type="match status" value="1"/>
</dbReference>
<dbReference type="InterPro" id="IPR035906">
    <property type="entry name" value="MetI-like_sf"/>
</dbReference>
<keyword evidence="2 8" id="KW-0813">Transport</keyword>
<dbReference type="CDD" id="cd06261">
    <property type="entry name" value="TM_PBP2"/>
    <property type="match status" value="1"/>
</dbReference>
<comment type="caution">
    <text evidence="10">The sequence shown here is derived from an EMBL/GenBank/DDBJ whole genome shotgun (WGS) entry which is preliminary data.</text>
</comment>
<comment type="similarity">
    <text evidence="8">Belongs to the binding-protein-dependent transport system permease family.</text>
</comment>
<keyword evidence="11" id="KW-1185">Reference proteome</keyword>
<dbReference type="RefSeq" id="WP_377909035.1">
    <property type="nucleotide sequence ID" value="NZ_JBHSGK010000005.1"/>
</dbReference>
<keyword evidence="7 8" id="KW-0472">Membrane</keyword>
<accession>A0ABV9NUL9</accession>
<evidence type="ECO:0000256" key="4">
    <source>
        <dbReference type="ARBA" id="ARBA00022519"/>
    </source>
</evidence>
<evidence type="ECO:0000256" key="6">
    <source>
        <dbReference type="ARBA" id="ARBA00022989"/>
    </source>
</evidence>
<evidence type="ECO:0000259" key="9">
    <source>
        <dbReference type="PROSITE" id="PS50928"/>
    </source>
</evidence>
<dbReference type="InterPro" id="IPR000515">
    <property type="entry name" value="MetI-like"/>
</dbReference>
<evidence type="ECO:0000256" key="2">
    <source>
        <dbReference type="ARBA" id="ARBA00022448"/>
    </source>
</evidence>
<keyword evidence="4" id="KW-0997">Cell inner membrane</keyword>
<dbReference type="Proteomes" id="UP001595896">
    <property type="component" value="Unassembled WGS sequence"/>
</dbReference>
<dbReference type="PANTHER" id="PTHR43357:SF4">
    <property type="entry name" value="INNER MEMBRANE ABC TRANSPORTER PERMEASE PROTEIN YDCV"/>
    <property type="match status" value="1"/>
</dbReference>
<protein>
    <submittedName>
        <fullName evidence="10">ABC transporter permease</fullName>
    </submittedName>
</protein>
<dbReference type="PROSITE" id="PS50928">
    <property type="entry name" value="ABC_TM1"/>
    <property type="match status" value="1"/>
</dbReference>
<evidence type="ECO:0000313" key="10">
    <source>
        <dbReference type="EMBL" id="MFC4736390.1"/>
    </source>
</evidence>
<keyword evidence="6 8" id="KW-1133">Transmembrane helix</keyword>
<evidence type="ECO:0000256" key="5">
    <source>
        <dbReference type="ARBA" id="ARBA00022692"/>
    </source>
</evidence>
<evidence type="ECO:0000256" key="3">
    <source>
        <dbReference type="ARBA" id="ARBA00022475"/>
    </source>
</evidence>
<feature type="transmembrane region" description="Helical" evidence="8">
    <location>
        <begin position="129"/>
        <end position="148"/>
    </location>
</feature>
<name>A0ABV9NUL9_9BACI</name>
<comment type="subcellular location">
    <subcellularLocation>
        <location evidence="1">Cell inner membrane</location>
        <topology evidence="1">Multi-pass membrane protein</topology>
    </subcellularLocation>
    <subcellularLocation>
        <location evidence="8">Cell membrane</location>
        <topology evidence="8">Multi-pass membrane protein</topology>
    </subcellularLocation>
</comment>
<feature type="transmembrane region" description="Helical" evidence="8">
    <location>
        <begin position="189"/>
        <end position="209"/>
    </location>
</feature>
<evidence type="ECO:0000256" key="7">
    <source>
        <dbReference type="ARBA" id="ARBA00023136"/>
    </source>
</evidence>
<evidence type="ECO:0000313" key="11">
    <source>
        <dbReference type="Proteomes" id="UP001595896"/>
    </source>
</evidence>
<dbReference type="PANTHER" id="PTHR43357">
    <property type="entry name" value="INNER MEMBRANE ABC TRANSPORTER PERMEASE PROTEIN YDCV"/>
    <property type="match status" value="1"/>
</dbReference>
<dbReference type="Gene3D" id="1.10.3720.10">
    <property type="entry name" value="MetI-like"/>
    <property type="match status" value="1"/>
</dbReference>
<feature type="transmembrane region" description="Helical" evidence="8">
    <location>
        <begin position="56"/>
        <end position="79"/>
    </location>
</feature>
<feature type="transmembrane region" description="Helical" evidence="8">
    <location>
        <begin position="229"/>
        <end position="256"/>
    </location>
</feature>
<evidence type="ECO:0000256" key="8">
    <source>
        <dbReference type="RuleBase" id="RU363032"/>
    </source>
</evidence>
<feature type="domain" description="ABC transmembrane type-1" evidence="9">
    <location>
        <begin position="61"/>
        <end position="249"/>
    </location>
</feature>